<dbReference type="SUPFAM" id="SSF81901">
    <property type="entry name" value="HCP-like"/>
    <property type="match status" value="1"/>
</dbReference>
<gene>
    <name evidence="1" type="ORF">P409_30745</name>
</gene>
<feature type="non-terminal residue" evidence="1">
    <location>
        <position position="60"/>
    </location>
</feature>
<dbReference type="AlphaFoldDB" id="A0A0A0CWN9"/>
<evidence type="ECO:0000313" key="2">
    <source>
        <dbReference type="Proteomes" id="UP000029995"/>
    </source>
</evidence>
<dbReference type="Proteomes" id="UP000029995">
    <property type="component" value="Unassembled WGS sequence"/>
</dbReference>
<name>A0A0A0CWN9_9PROT</name>
<evidence type="ECO:0008006" key="3">
    <source>
        <dbReference type="Google" id="ProtNLM"/>
    </source>
</evidence>
<evidence type="ECO:0000313" key="1">
    <source>
        <dbReference type="EMBL" id="KGM30821.1"/>
    </source>
</evidence>
<dbReference type="EMBL" id="JANX01000683">
    <property type="protein sequence ID" value="KGM30821.1"/>
    <property type="molecule type" value="Genomic_DNA"/>
</dbReference>
<dbReference type="Gene3D" id="1.25.40.10">
    <property type="entry name" value="Tetratricopeptide repeat domain"/>
    <property type="match status" value="1"/>
</dbReference>
<dbReference type="InterPro" id="IPR011990">
    <property type="entry name" value="TPR-like_helical_dom_sf"/>
</dbReference>
<organism evidence="1 2">
    <name type="scientific">Inquilinus limosus MP06</name>
    <dbReference type="NCBI Taxonomy" id="1398085"/>
    <lineage>
        <taxon>Bacteria</taxon>
        <taxon>Pseudomonadati</taxon>
        <taxon>Pseudomonadota</taxon>
        <taxon>Alphaproteobacteria</taxon>
        <taxon>Rhodospirillales</taxon>
        <taxon>Rhodospirillaceae</taxon>
        <taxon>Inquilinus</taxon>
    </lineage>
</organism>
<proteinExistence type="predicted"/>
<accession>A0A0A0CWN9</accession>
<sequence length="60" mass="6355">MSAPERVAPSDLKALRRAAEAGDAAAQFNLGVLSDSRIDDNGYAVPGDRAEALRWLEQAA</sequence>
<comment type="caution">
    <text evidence="1">The sequence shown here is derived from an EMBL/GenBank/DDBJ whole genome shotgun (WGS) entry which is preliminary data.</text>
</comment>
<reference evidence="1 2" key="1">
    <citation type="submission" date="2014-01" db="EMBL/GenBank/DDBJ databases">
        <title>Genome sequence determination for a cystic fibrosis isolate, Inquilinus limosus.</title>
        <authorList>
            <person name="Pino M."/>
            <person name="Di Conza J."/>
            <person name="Gutkind G."/>
        </authorList>
    </citation>
    <scope>NUCLEOTIDE SEQUENCE [LARGE SCALE GENOMIC DNA]</scope>
    <source>
        <strain evidence="1 2">MP06</strain>
    </source>
</reference>
<protein>
    <recommendedName>
        <fullName evidence="3">Sel1 repeat family protein</fullName>
    </recommendedName>
</protein>